<proteinExistence type="inferred from homology"/>
<reference evidence="9 10" key="1">
    <citation type="journal article" date="2010" name="Science">
        <title>Genomic comparison of the ants Camponotus floridanus and Harpegnathos saltator.</title>
        <authorList>
            <person name="Bonasio R."/>
            <person name="Zhang G."/>
            <person name="Ye C."/>
            <person name="Mutti N.S."/>
            <person name="Fang X."/>
            <person name="Qin N."/>
            <person name="Donahue G."/>
            <person name="Yang P."/>
            <person name="Li Q."/>
            <person name="Li C."/>
            <person name="Zhang P."/>
            <person name="Huang Z."/>
            <person name="Berger S.L."/>
            <person name="Reinberg D."/>
            <person name="Wang J."/>
            <person name="Liebig J."/>
        </authorList>
    </citation>
    <scope>NUCLEOTIDE SEQUENCE [LARGE SCALE GENOMIC DNA]</scope>
    <source>
        <strain evidence="10">C129</strain>
    </source>
</reference>
<evidence type="ECO:0000256" key="5">
    <source>
        <dbReference type="ARBA" id="ARBA00044506"/>
    </source>
</evidence>
<name>E2ASG8_CAMFO</name>
<feature type="coiled-coil region" evidence="7">
    <location>
        <begin position="314"/>
        <end position="355"/>
    </location>
</feature>
<evidence type="ECO:0000256" key="3">
    <source>
        <dbReference type="ARBA" id="ARBA00023054"/>
    </source>
</evidence>
<keyword evidence="4" id="KW-0966">Cell projection</keyword>
<dbReference type="AlphaFoldDB" id="E2ASG8"/>
<feature type="domain" description="CCDC113/CCDC96 coiled-coil" evidence="8">
    <location>
        <begin position="226"/>
        <end position="390"/>
    </location>
</feature>
<keyword evidence="3 7" id="KW-0175">Coiled coil</keyword>
<evidence type="ECO:0000256" key="4">
    <source>
        <dbReference type="ARBA" id="ARBA00023273"/>
    </source>
</evidence>
<dbReference type="OrthoDB" id="10259713at2759"/>
<dbReference type="GO" id="GO:0060271">
    <property type="term" value="P:cilium assembly"/>
    <property type="evidence" value="ECO:0007669"/>
    <property type="project" value="TreeGrafter"/>
</dbReference>
<comment type="similarity">
    <text evidence="5">Belongs to the CFAP263 family.</text>
</comment>
<evidence type="ECO:0000256" key="2">
    <source>
        <dbReference type="ARBA" id="ARBA00022794"/>
    </source>
</evidence>
<dbReference type="GO" id="GO:0036064">
    <property type="term" value="C:ciliary basal body"/>
    <property type="evidence" value="ECO:0007669"/>
    <property type="project" value="TreeGrafter"/>
</dbReference>
<dbReference type="PANTHER" id="PTHR15654">
    <property type="entry name" value="COILED-COIL DOMAIN-CONTAINING PROTEIN 113-RELATED"/>
    <property type="match status" value="1"/>
</dbReference>
<comment type="subcellular location">
    <subcellularLocation>
        <location evidence="1">Cell projection</location>
        <location evidence="1">Cilium</location>
    </subcellularLocation>
</comment>
<sequence>MARQRKSTFSIGSLMLTSKQEDLCYYEDMTETELQQTLENIARSNLLLKLENDVFERYLARRDPENLQTIAQILETAKRVQKIAPQSHSHVSPVMSVSGSFMNVRDGDTESVVSIQSGSQRVTPSLLTSRTPRVGTKITYACRIEMVNTEIRELQKELIKLEQMSTKKIKYMRAQIEENEMSIRETCKTREEFEEKVIEKGIDSITGKIPAEKFIRFIEEWLKTIDSTIEQIRLKMTTIKSQIRKVKLQLQHRKELGEALRPVDFEQLNIENQVCIREIDKKNRYLLEMKKIVGRHSIALTKHKEKLNSLMSIVNDIRSKIAFKKQEIVKLQSEKVAMQVEIKKAEKQLQSVMALMDDFDVPDVIDFIKIRIELQELRKIHKQLSRQRNIQRIKFNSNR</sequence>
<dbReference type="InParanoid" id="E2ASG8"/>
<dbReference type="InterPro" id="IPR025254">
    <property type="entry name" value="CCDC113/CCDC96_CC"/>
</dbReference>
<accession>E2ASG8</accession>
<dbReference type="InterPro" id="IPR051885">
    <property type="entry name" value="CC_CF"/>
</dbReference>
<dbReference type="Pfam" id="PF13870">
    <property type="entry name" value="CCDC113_CCDC96_CC"/>
    <property type="match status" value="1"/>
</dbReference>
<evidence type="ECO:0000259" key="8">
    <source>
        <dbReference type="Pfam" id="PF13870"/>
    </source>
</evidence>
<protein>
    <recommendedName>
        <fullName evidence="6">Cilia- and flagella-associated protein 263</fullName>
    </recommendedName>
</protein>
<gene>
    <name evidence="9" type="ORF">EAG_07412</name>
</gene>
<evidence type="ECO:0000256" key="6">
    <source>
        <dbReference type="ARBA" id="ARBA00044798"/>
    </source>
</evidence>
<keyword evidence="10" id="KW-1185">Reference proteome</keyword>
<keyword evidence="2" id="KW-0970">Cilium biogenesis/degradation</keyword>
<dbReference type="PANTHER" id="PTHR15654:SF2">
    <property type="entry name" value="COILED-COIL DOMAIN-CONTAINING PROTEIN 113"/>
    <property type="match status" value="1"/>
</dbReference>
<dbReference type="OMA" id="TCQQHRA"/>
<organism evidence="10">
    <name type="scientific">Camponotus floridanus</name>
    <name type="common">Florida carpenter ant</name>
    <dbReference type="NCBI Taxonomy" id="104421"/>
    <lineage>
        <taxon>Eukaryota</taxon>
        <taxon>Metazoa</taxon>
        <taxon>Ecdysozoa</taxon>
        <taxon>Arthropoda</taxon>
        <taxon>Hexapoda</taxon>
        <taxon>Insecta</taxon>
        <taxon>Pterygota</taxon>
        <taxon>Neoptera</taxon>
        <taxon>Endopterygota</taxon>
        <taxon>Hymenoptera</taxon>
        <taxon>Apocrita</taxon>
        <taxon>Aculeata</taxon>
        <taxon>Formicoidea</taxon>
        <taxon>Formicidae</taxon>
        <taxon>Formicinae</taxon>
        <taxon>Camponotus</taxon>
    </lineage>
</organism>
<dbReference type="Proteomes" id="UP000000311">
    <property type="component" value="Unassembled WGS sequence"/>
</dbReference>
<evidence type="ECO:0000256" key="1">
    <source>
        <dbReference type="ARBA" id="ARBA00004138"/>
    </source>
</evidence>
<dbReference type="STRING" id="104421.E2ASG8"/>
<dbReference type="FunCoup" id="E2ASG8">
    <property type="interactions" value="2"/>
</dbReference>
<evidence type="ECO:0000313" key="10">
    <source>
        <dbReference type="Proteomes" id="UP000000311"/>
    </source>
</evidence>
<dbReference type="EMBL" id="GL442298">
    <property type="protein sequence ID" value="EFN63634.1"/>
    <property type="molecule type" value="Genomic_DNA"/>
</dbReference>
<dbReference type="GO" id="GO:0005930">
    <property type="term" value="C:axoneme"/>
    <property type="evidence" value="ECO:0007669"/>
    <property type="project" value="TreeGrafter"/>
</dbReference>
<evidence type="ECO:0000313" key="9">
    <source>
        <dbReference type="EMBL" id="EFN63634.1"/>
    </source>
</evidence>
<evidence type="ECO:0000256" key="7">
    <source>
        <dbReference type="SAM" id="Coils"/>
    </source>
</evidence>